<evidence type="ECO:0000256" key="1">
    <source>
        <dbReference type="PROSITE-ProRule" id="PRU00703"/>
    </source>
</evidence>
<dbReference type="RefSeq" id="WP_076341663.1">
    <property type="nucleotide sequence ID" value="NZ_CAMNTW010000053.1"/>
</dbReference>
<dbReference type="EMBL" id="MPKA01000078">
    <property type="protein sequence ID" value="OLU45949.1"/>
    <property type="molecule type" value="Genomic_DNA"/>
</dbReference>
<keyword evidence="4" id="KW-1185">Reference proteome</keyword>
<dbReference type="PROSITE" id="PS51371">
    <property type="entry name" value="CBS"/>
    <property type="match status" value="1"/>
</dbReference>
<accession>A0A1U7NLX5</accession>
<dbReference type="Proteomes" id="UP000186705">
    <property type="component" value="Unassembled WGS sequence"/>
</dbReference>
<dbReference type="STRING" id="1862672.BO225_07570"/>
<proteinExistence type="predicted"/>
<dbReference type="SUPFAM" id="SSF54631">
    <property type="entry name" value="CBS-domain pair"/>
    <property type="match status" value="1"/>
</dbReference>
<dbReference type="Pfam" id="PF00571">
    <property type="entry name" value="CBS"/>
    <property type="match status" value="2"/>
</dbReference>
<gene>
    <name evidence="3" type="ORF">BO225_07570</name>
</gene>
<reference evidence="3 4" key="1">
    <citation type="submission" date="2016-11" db="EMBL/GenBank/DDBJ databases">
        <title>Description of two novel members of the family Erysipelotrichaceae: Ileibacterium lipovorans gen. nov., sp. nov. and Dubosiella newyorkensis, gen. nov., sp. nov.</title>
        <authorList>
            <person name="Cox L.M."/>
            <person name="Sohn J."/>
            <person name="Tyrrell K.L."/>
            <person name="Citron D.M."/>
            <person name="Lawson P.A."/>
            <person name="Patel N.B."/>
            <person name="Iizumi T."/>
            <person name="Perez-Perez G.I."/>
            <person name="Goldstein E.J."/>
            <person name="Blaser M.J."/>
        </authorList>
    </citation>
    <scope>NUCLEOTIDE SEQUENCE [LARGE SCALE GENOMIC DNA]</scope>
    <source>
        <strain evidence="3 4">NYU-BL-A4</strain>
    </source>
</reference>
<feature type="domain" description="CBS" evidence="2">
    <location>
        <begin position="10"/>
        <end position="67"/>
    </location>
</feature>
<evidence type="ECO:0000313" key="4">
    <source>
        <dbReference type="Proteomes" id="UP000186705"/>
    </source>
</evidence>
<protein>
    <recommendedName>
        <fullName evidence="2">CBS domain-containing protein</fullName>
    </recommendedName>
</protein>
<organism evidence="3 4">
    <name type="scientific">Dubosiella newyorkensis</name>
    <dbReference type="NCBI Taxonomy" id="1862672"/>
    <lineage>
        <taxon>Bacteria</taxon>
        <taxon>Bacillati</taxon>
        <taxon>Bacillota</taxon>
        <taxon>Erysipelotrichia</taxon>
        <taxon>Erysipelotrichales</taxon>
        <taxon>Erysipelotrichaceae</taxon>
        <taxon>Dubosiella</taxon>
    </lineage>
</organism>
<keyword evidence="1" id="KW-0129">CBS domain</keyword>
<comment type="caution">
    <text evidence="3">The sequence shown here is derived from an EMBL/GenBank/DDBJ whole genome shotgun (WGS) entry which is preliminary data.</text>
</comment>
<sequence length="158" mass="18412">MQQNIFFFLQNKKNTQYLYGNLSFAEALSLFRDAGYTATPVIDFQGHYLGSITEGDFLYYIADHPDLCHEDVLELEISEIVRKDFMPAVSSSVSMNELFQQSLEQNYVPVVDDRNIFIGIVTRKTIISYLMKEASLHKDNYFYNQETKETINPFLHVR</sequence>
<dbReference type="OrthoDB" id="384703at2"/>
<dbReference type="InterPro" id="IPR046342">
    <property type="entry name" value="CBS_dom_sf"/>
</dbReference>
<evidence type="ECO:0000313" key="3">
    <source>
        <dbReference type="EMBL" id="OLU45949.1"/>
    </source>
</evidence>
<dbReference type="GeneID" id="78275796"/>
<dbReference type="Gene3D" id="3.10.580.10">
    <property type="entry name" value="CBS-domain"/>
    <property type="match status" value="1"/>
</dbReference>
<name>A0A1U7NLX5_9FIRM</name>
<dbReference type="AlphaFoldDB" id="A0A1U7NLX5"/>
<dbReference type="SMART" id="SM00116">
    <property type="entry name" value="CBS"/>
    <property type="match status" value="2"/>
</dbReference>
<evidence type="ECO:0000259" key="2">
    <source>
        <dbReference type="PROSITE" id="PS51371"/>
    </source>
</evidence>
<dbReference type="InterPro" id="IPR000644">
    <property type="entry name" value="CBS_dom"/>
</dbReference>